<feature type="transmembrane region" description="Helical" evidence="8">
    <location>
        <begin position="219"/>
        <end position="239"/>
    </location>
</feature>
<keyword evidence="4" id="KW-0297">G-protein coupled receptor</keyword>
<feature type="transmembrane region" description="Helical" evidence="8">
    <location>
        <begin position="43"/>
        <end position="66"/>
    </location>
</feature>
<keyword evidence="3 8" id="KW-1133">Transmembrane helix</keyword>
<dbReference type="PANTHER" id="PTHR24243:SF230">
    <property type="entry name" value="G-PROTEIN COUPLED RECEPTORS FAMILY 1 PROFILE DOMAIN-CONTAINING PROTEIN"/>
    <property type="match status" value="1"/>
</dbReference>
<feature type="transmembrane region" description="Helical" evidence="8">
    <location>
        <begin position="12"/>
        <end position="31"/>
    </location>
</feature>
<reference evidence="10" key="1">
    <citation type="submission" date="2021-02" db="EMBL/GenBank/DDBJ databases">
        <authorList>
            <person name="Nowell W R."/>
        </authorList>
    </citation>
    <scope>NUCLEOTIDE SEQUENCE</scope>
</reference>
<feature type="domain" description="G-protein coupled receptors family 1 profile" evidence="9">
    <location>
        <begin position="26"/>
        <end position="280"/>
    </location>
</feature>
<evidence type="ECO:0000256" key="4">
    <source>
        <dbReference type="ARBA" id="ARBA00023040"/>
    </source>
</evidence>
<keyword evidence="5 8" id="KW-0472">Membrane</keyword>
<dbReference type="GO" id="GO:0004930">
    <property type="term" value="F:G protein-coupled receptor activity"/>
    <property type="evidence" value="ECO:0007669"/>
    <property type="project" value="UniProtKB-KW"/>
</dbReference>
<evidence type="ECO:0000256" key="5">
    <source>
        <dbReference type="ARBA" id="ARBA00023136"/>
    </source>
</evidence>
<keyword evidence="2 8" id="KW-0812">Transmembrane</keyword>
<accession>A0A814H4P0</accession>
<feature type="transmembrane region" description="Helical" evidence="8">
    <location>
        <begin position="125"/>
        <end position="146"/>
    </location>
</feature>
<protein>
    <recommendedName>
        <fullName evidence="9">G-protein coupled receptors family 1 profile domain-containing protein</fullName>
    </recommendedName>
</protein>
<keyword evidence="6" id="KW-0675">Receptor</keyword>
<dbReference type="GO" id="GO:0005886">
    <property type="term" value="C:plasma membrane"/>
    <property type="evidence" value="ECO:0007669"/>
    <property type="project" value="TreeGrafter"/>
</dbReference>
<dbReference type="SUPFAM" id="SSF81321">
    <property type="entry name" value="Family A G protein-coupled receptor-like"/>
    <property type="match status" value="1"/>
</dbReference>
<evidence type="ECO:0000256" key="1">
    <source>
        <dbReference type="ARBA" id="ARBA00004141"/>
    </source>
</evidence>
<feature type="transmembrane region" description="Helical" evidence="8">
    <location>
        <begin position="180"/>
        <end position="198"/>
    </location>
</feature>
<dbReference type="PROSITE" id="PS50262">
    <property type="entry name" value="G_PROTEIN_RECEP_F1_2"/>
    <property type="match status" value="1"/>
</dbReference>
<evidence type="ECO:0000256" key="6">
    <source>
        <dbReference type="ARBA" id="ARBA00023170"/>
    </source>
</evidence>
<dbReference type="PANTHER" id="PTHR24243">
    <property type="entry name" value="G-PROTEIN COUPLED RECEPTOR"/>
    <property type="match status" value="1"/>
</dbReference>
<dbReference type="EMBL" id="CAJNOU010000463">
    <property type="protein sequence ID" value="CAF1004843.1"/>
    <property type="molecule type" value="Genomic_DNA"/>
</dbReference>
<comment type="subcellular location">
    <subcellularLocation>
        <location evidence="1">Membrane</location>
        <topology evidence="1">Multi-pass membrane protein</topology>
    </subcellularLocation>
</comment>
<dbReference type="InterPro" id="IPR000276">
    <property type="entry name" value="GPCR_Rhodpsn"/>
</dbReference>
<dbReference type="AlphaFoldDB" id="A0A814H4P0"/>
<evidence type="ECO:0000313" key="11">
    <source>
        <dbReference type="Proteomes" id="UP000663889"/>
    </source>
</evidence>
<dbReference type="Gene3D" id="1.20.1070.10">
    <property type="entry name" value="Rhodopsin 7-helix transmembrane proteins"/>
    <property type="match status" value="1"/>
</dbReference>
<feature type="transmembrane region" description="Helical" evidence="8">
    <location>
        <begin position="259"/>
        <end position="283"/>
    </location>
</feature>
<evidence type="ECO:0000259" key="9">
    <source>
        <dbReference type="PROSITE" id="PS50262"/>
    </source>
</evidence>
<keyword evidence="7" id="KW-0807">Transducer</keyword>
<evidence type="ECO:0000256" key="7">
    <source>
        <dbReference type="ARBA" id="ARBA00023224"/>
    </source>
</evidence>
<name>A0A814H4P0_9BILA</name>
<proteinExistence type="predicted"/>
<evidence type="ECO:0000256" key="2">
    <source>
        <dbReference type="ARBA" id="ARBA00022692"/>
    </source>
</evidence>
<gene>
    <name evidence="10" type="ORF">SEV965_LOCUS10978</name>
</gene>
<feature type="transmembrane region" description="Helical" evidence="8">
    <location>
        <begin position="86"/>
        <end position="105"/>
    </location>
</feature>
<organism evidence="10 11">
    <name type="scientific">Rotaria sordida</name>
    <dbReference type="NCBI Taxonomy" id="392033"/>
    <lineage>
        <taxon>Eukaryota</taxon>
        <taxon>Metazoa</taxon>
        <taxon>Spiralia</taxon>
        <taxon>Gnathifera</taxon>
        <taxon>Rotifera</taxon>
        <taxon>Eurotatoria</taxon>
        <taxon>Bdelloidea</taxon>
        <taxon>Philodinida</taxon>
        <taxon>Philodinidae</taxon>
        <taxon>Rotaria</taxon>
    </lineage>
</organism>
<comment type="caution">
    <text evidence="10">The sequence shown here is derived from an EMBL/GenBank/DDBJ whole genome shotgun (WGS) entry which is preliminary data.</text>
</comment>
<dbReference type="Pfam" id="PF00001">
    <property type="entry name" value="7tm_1"/>
    <property type="match status" value="1"/>
</dbReference>
<sequence>MSSTRQLISSIAIYLGLPIFICGTLGNLLNIRLLWRTRHNPCAFLFLALSFINCIVLLYGLFTRILSVGFYLDWSSTNLIWCKIRIFFGGASFLISLTCTCLASIDRFLISCRQEKYRKLSRLSIAIWAIILTIIFWLALCVPFAVNTGLVRSPYTGLLSCTYVENQAFTNYQIYFSFPVYYGLLPSIILITTGLLTYRNTNKLQIIRQRQIFQKQLTSMMLIQIPIILFSTLPYVIFIEYSIFTATMAKSTNQRAIELVITNIVSITCYITFACPFFVFFASSTSFRKEAKMLFLCQKTTPLRTNQNQPSFALTEKHIQFISMRTNQMVSYPTTSLKNIKSTTINKK</sequence>
<evidence type="ECO:0000313" key="10">
    <source>
        <dbReference type="EMBL" id="CAF1004843.1"/>
    </source>
</evidence>
<evidence type="ECO:0000256" key="3">
    <source>
        <dbReference type="ARBA" id="ARBA00022989"/>
    </source>
</evidence>
<dbReference type="Proteomes" id="UP000663889">
    <property type="component" value="Unassembled WGS sequence"/>
</dbReference>
<evidence type="ECO:0000256" key="8">
    <source>
        <dbReference type="SAM" id="Phobius"/>
    </source>
</evidence>
<dbReference type="InterPro" id="IPR017452">
    <property type="entry name" value="GPCR_Rhodpsn_7TM"/>
</dbReference>